<gene>
    <name evidence="2" type="ORF">BDQ94DRAFT_132561</name>
</gene>
<dbReference type="Proteomes" id="UP000253729">
    <property type="component" value="Unassembled WGS sequence"/>
</dbReference>
<keyword evidence="3" id="KW-1185">Reference proteome</keyword>
<protein>
    <submittedName>
        <fullName evidence="2">Uncharacterized protein</fullName>
    </submittedName>
</protein>
<keyword evidence="1" id="KW-0472">Membrane</keyword>
<evidence type="ECO:0000313" key="3">
    <source>
        <dbReference type="Proteomes" id="UP000253729"/>
    </source>
</evidence>
<accession>A0A3F3QKH1</accession>
<evidence type="ECO:0000313" key="2">
    <source>
        <dbReference type="EMBL" id="RDH39176.1"/>
    </source>
</evidence>
<evidence type="ECO:0000256" key="1">
    <source>
        <dbReference type="SAM" id="Phobius"/>
    </source>
</evidence>
<dbReference type="RefSeq" id="XP_026632198.1">
    <property type="nucleotide sequence ID" value="XM_026764081.1"/>
</dbReference>
<dbReference type="AlphaFoldDB" id="A0A3F3QKH1"/>
<sequence>MAPPEMFLQGPITLPRCYSPPSSSRQVTLCQWLRSLVLRVYSDNHMVPSMCYVVLASLHYIIVRQHGTGTRI</sequence>
<keyword evidence="1" id="KW-0812">Transmembrane</keyword>
<name>A0A3F3QKH1_9EURO</name>
<proteinExistence type="predicted"/>
<dbReference type="EMBL" id="KZ852032">
    <property type="protein sequence ID" value="RDH39176.1"/>
    <property type="molecule type" value="Genomic_DNA"/>
</dbReference>
<feature type="transmembrane region" description="Helical" evidence="1">
    <location>
        <begin position="45"/>
        <end position="63"/>
    </location>
</feature>
<dbReference type="GeneID" id="38132437"/>
<keyword evidence="1" id="KW-1133">Transmembrane helix</keyword>
<reference evidence="2 3" key="1">
    <citation type="submission" date="2018-07" db="EMBL/GenBank/DDBJ databases">
        <title>The genomes of Aspergillus section Nigri reveals drivers in fungal speciation.</title>
        <authorList>
            <consortium name="DOE Joint Genome Institute"/>
            <person name="Vesth T.C."/>
            <person name="Nybo J."/>
            <person name="Theobald S."/>
            <person name="Brandl J."/>
            <person name="Frisvad J.C."/>
            <person name="Nielsen K.F."/>
            <person name="Lyhne E.K."/>
            <person name="Kogle M.E."/>
            <person name="Kuo A."/>
            <person name="Riley R."/>
            <person name="Clum A."/>
            <person name="Nolan M."/>
            <person name="Lipzen A."/>
            <person name="Salamov A."/>
            <person name="Henrissat B."/>
            <person name="Wiebenga A."/>
            <person name="De vries R.P."/>
            <person name="Grigoriev I.V."/>
            <person name="Mortensen U.H."/>
            <person name="Andersen M.R."/>
            <person name="Baker S.E."/>
        </authorList>
    </citation>
    <scope>NUCLEOTIDE SEQUENCE [LARGE SCALE GENOMIC DNA]</scope>
    <source>
        <strain evidence="2 3">CBS 139.54b</strain>
    </source>
</reference>
<organism evidence="2 3">
    <name type="scientific">Aspergillus welwitschiae</name>
    <dbReference type="NCBI Taxonomy" id="1341132"/>
    <lineage>
        <taxon>Eukaryota</taxon>
        <taxon>Fungi</taxon>
        <taxon>Dikarya</taxon>
        <taxon>Ascomycota</taxon>
        <taxon>Pezizomycotina</taxon>
        <taxon>Eurotiomycetes</taxon>
        <taxon>Eurotiomycetidae</taxon>
        <taxon>Eurotiales</taxon>
        <taxon>Aspergillaceae</taxon>
        <taxon>Aspergillus</taxon>
        <taxon>Aspergillus subgen. Circumdati</taxon>
    </lineage>
</organism>